<evidence type="ECO:0000256" key="1">
    <source>
        <dbReference type="SAM" id="Phobius"/>
    </source>
</evidence>
<organism evidence="3 4">
    <name type="scientific">Lithocarpus litseifolius</name>
    <dbReference type="NCBI Taxonomy" id="425828"/>
    <lineage>
        <taxon>Eukaryota</taxon>
        <taxon>Viridiplantae</taxon>
        <taxon>Streptophyta</taxon>
        <taxon>Embryophyta</taxon>
        <taxon>Tracheophyta</taxon>
        <taxon>Spermatophyta</taxon>
        <taxon>Magnoliopsida</taxon>
        <taxon>eudicotyledons</taxon>
        <taxon>Gunneridae</taxon>
        <taxon>Pentapetalae</taxon>
        <taxon>rosids</taxon>
        <taxon>fabids</taxon>
        <taxon>Fagales</taxon>
        <taxon>Fagaceae</taxon>
        <taxon>Lithocarpus</taxon>
    </lineage>
</organism>
<dbReference type="AlphaFoldDB" id="A0AAW2D623"/>
<dbReference type="PANTHER" id="PTHR33116">
    <property type="entry name" value="REVERSE TRANSCRIPTASE ZINC-BINDING DOMAIN-CONTAINING PROTEIN-RELATED-RELATED"/>
    <property type="match status" value="1"/>
</dbReference>
<feature type="domain" description="Reverse transcriptase zinc-binding" evidence="2">
    <location>
        <begin position="138"/>
        <end position="233"/>
    </location>
</feature>
<gene>
    <name evidence="3" type="ORF">SO802_013609</name>
</gene>
<proteinExistence type="predicted"/>
<dbReference type="InterPro" id="IPR026960">
    <property type="entry name" value="RVT-Znf"/>
</dbReference>
<sequence>MQGWKEKLLSQAGKEVTIKVVVQSITTYSMSVFRLPIGLLKDIQAMIRKFWWGCSENSRKIHWVKWETLCSSKLIGGMGFRDLRLFNDAMLGKQVWCLFHDRNSLVYKWEAEAIKSIHVSQYVDSDALIRPFSFDGVYSVQSAYRLFVSTQRQVQPSSSDVEAGKGLWNGMRKLRVSNKVCHFLWRAVHESLPTKLNLHQRQVMDDGLCEVCGDCVEDCIHALWFCDAMKPIWMSDARFSFLRAHKFSNFGDLFQFLCLHASFNLVALFAMVAWGIWERRNRMREGCAGCAKEASSGSCS</sequence>
<accession>A0AAW2D623</accession>
<dbReference type="Proteomes" id="UP001459277">
    <property type="component" value="Unassembled WGS sequence"/>
</dbReference>
<name>A0AAW2D623_9ROSI</name>
<keyword evidence="4" id="KW-1185">Reference proteome</keyword>
<dbReference type="Pfam" id="PF13966">
    <property type="entry name" value="zf-RVT"/>
    <property type="match status" value="1"/>
</dbReference>
<keyword evidence="1" id="KW-0472">Membrane</keyword>
<evidence type="ECO:0000313" key="4">
    <source>
        <dbReference type="Proteomes" id="UP001459277"/>
    </source>
</evidence>
<keyword evidence="1" id="KW-1133">Transmembrane helix</keyword>
<evidence type="ECO:0000259" key="2">
    <source>
        <dbReference type="Pfam" id="PF13966"/>
    </source>
</evidence>
<keyword evidence="1" id="KW-0812">Transmembrane</keyword>
<comment type="caution">
    <text evidence="3">The sequence shown here is derived from an EMBL/GenBank/DDBJ whole genome shotgun (WGS) entry which is preliminary data.</text>
</comment>
<reference evidence="3 4" key="1">
    <citation type="submission" date="2024-01" db="EMBL/GenBank/DDBJ databases">
        <title>A telomere-to-telomere, gap-free genome of sweet tea (Lithocarpus litseifolius).</title>
        <authorList>
            <person name="Zhou J."/>
        </authorList>
    </citation>
    <scope>NUCLEOTIDE SEQUENCE [LARGE SCALE GENOMIC DNA]</scope>
    <source>
        <strain evidence="3">Zhou-2022a</strain>
        <tissue evidence="3">Leaf</tissue>
    </source>
</reference>
<evidence type="ECO:0000313" key="3">
    <source>
        <dbReference type="EMBL" id="KAL0006048.1"/>
    </source>
</evidence>
<feature type="transmembrane region" description="Helical" evidence="1">
    <location>
        <begin position="253"/>
        <end position="277"/>
    </location>
</feature>
<dbReference type="EMBL" id="JAZDWU010000004">
    <property type="protein sequence ID" value="KAL0006048.1"/>
    <property type="molecule type" value="Genomic_DNA"/>
</dbReference>
<protein>
    <recommendedName>
        <fullName evidence="2">Reverse transcriptase zinc-binding domain-containing protein</fullName>
    </recommendedName>
</protein>
<dbReference type="PANTHER" id="PTHR33116:SF86">
    <property type="entry name" value="REVERSE TRANSCRIPTASE DOMAIN-CONTAINING PROTEIN"/>
    <property type="match status" value="1"/>
</dbReference>